<dbReference type="PRINTS" id="PR00385">
    <property type="entry name" value="P450"/>
</dbReference>
<evidence type="ECO:0000256" key="7">
    <source>
        <dbReference type="ARBA" id="ARBA00023033"/>
    </source>
</evidence>
<dbReference type="Pfam" id="PF00067">
    <property type="entry name" value="p450"/>
    <property type="match status" value="1"/>
</dbReference>
<dbReference type="GO" id="GO:0005506">
    <property type="term" value="F:iron ion binding"/>
    <property type="evidence" value="ECO:0007669"/>
    <property type="project" value="InterPro"/>
</dbReference>
<dbReference type="InterPro" id="IPR017972">
    <property type="entry name" value="Cyt_P450_CS"/>
</dbReference>
<protein>
    <submittedName>
        <fullName evidence="9">Cytochrome</fullName>
    </submittedName>
</protein>
<dbReference type="AlphaFoldDB" id="A0A1A3N6C5"/>
<evidence type="ECO:0000256" key="1">
    <source>
        <dbReference type="ARBA" id="ARBA00001971"/>
    </source>
</evidence>
<dbReference type="GO" id="GO:0036199">
    <property type="term" value="F:cholest-4-en-3-one 26-monooxygenase activity"/>
    <property type="evidence" value="ECO:0007669"/>
    <property type="project" value="TreeGrafter"/>
</dbReference>
<keyword evidence="6 8" id="KW-0408">Iron</keyword>
<comment type="caution">
    <text evidence="9">The sequence shown here is derived from an EMBL/GenBank/DDBJ whole genome shotgun (WGS) entry which is preliminary data.</text>
</comment>
<dbReference type="InterPro" id="IPR036396">
    <property type="entry name" value="Cyt_P450_sf"/>
</dbReference>
<keyword evidence="7 8" id="KW-0503">Monooxygenase</keyword>
<evidence type="ECO:0000256" key="6">
    <source>
        <dbReference type="ARBA" id="ARBA00023004"/>
    </source>
</evidence>
<comment type="similarity">
    <text evidence="2 8">Belongs to the cytochrome P450 family.</text>
</comment>
<evidence type="ECO:0000256" key="2">
    <source>
        <dbReference type="ARBA" id="ARBA00010617"/>
    </source>
</evidence>
<dbReference type="SUPFAM" id="SSF48264">
    <property type="entry name" value="Cytochrome P450"/>
    <property type="match status" value="1"/>
</dbReference>
<dbReference type="InterPro" id="IPR001128">
    <property type="entry name" value="Cyt_P450"/>
</dbReference>
<dbReference type="CDD" id="cd11033">
    <property type="entry name" value="CYP142-like"/>
    <property type="match status" value="1"/>
</dbReference>
<dbReference type="Proteomes" id="UP000093629">
    <property type="component" value="Unassembled WGS sequence"/>
</dbReference>
<accession>A0A1A3N6C5</accession>
<proteinExistence type="inferred from homology"/>
<dbReference type="GO" id="GO:0020037">
    <property type="term" value="F:heme binding"/>
    <property type="evidence" value="ECO:0007669"/>
    <property type="project" value="InterPro"/>
</dbReference>
<dbReference type="PRINTS" id="PR00359">
    <property type="entry name" value="BP450"/>
</dbReference>
<dbReference type="EMBL" id="LZLQ01000058">
    <property type="protein sequence ID" value="OBK16895.1"/>
    <property type="molecule type" value="Genomic_DNA"/>
</dbReference>
<dbReference type="PANTHER" id="PTHR46696:SF4">
    <property type="entry name" value="BIOTIN BIOSYNTHESIS CYTOCHROME P450"/>
    <property type="match status" value="1"/>
</dbReference>
<keyword evidence="5 8" id="KW-0560">Oxidoreductase</keyword>
<keyword evidence="4 8" id="KW-0479">Metal-binding</keyword>
<dbReference type="OrthoDB" id="5241086at2"/>
<dbReference type="GO" id="GO:0008395">
    <property type="term" value="F:steroid hydroxylase activity"/>
    <property type="evidence" value="ECO:0007669"/>
    <property type="project" value="TreeGrafter"/>
</dbReference>
<comment type="cofactor">
    <cofactor evidence="1">
        <name>heme</name>
        <dbReference type="ChEBI" id="CHEBI:30413"/>
    </cofactor>
</comment>
<name>A0A1A3N6C5_MYCAS</name>
<reference evidence="9 10" key="1">
    <citation type="submission" date="2016-06" db="EMBL/GenBank/DDBJ databases">
        <authorList>
            <person name="Kjaerup R.B."/>
            <person name="Dalgaard T.S."/>
            <person name="Juul-Madsen H.R."/>
        </authorList>
    </citation>
    <scope>NUCLEOTIDE SEQUENCE [LARGE SCALE GENOMIC DNA]</scope>
    <source>
        <strain evidence="9 10">1245139.5</strain>
    </source>
</reference>
<evidence type="ECO:0000313" key="10">
    <source>
        <dbReference type="Proteomes" id="UP000093629"/>
    </source>
</evidence>
<keyword evidence="10" id="KW-1185">Reference proteome</keyword>
<dbReference type="FunFam" id="1.10.630.10:FF:000018">
    <property type="entry name" value="Cytochrome P450 monooxygenase"/>
    <property type="match status" value="1"/>
</dbReference>
<sequence>MPELVVPQRKSRPDVDLTDGEFYAGESRSFYKWMREHEPVFRDSKGLAAAASYQAVIEAERTPELFSNAGGIRPDQAAPPMMIAMDDPEHLLRRKLVNAGFTRKRVKDRAQSIGGLCDTLIDAVCERGECDFVRDLAAPLPMAVIGDMLGVLPEEREMFLRWSDDMVSFLSSTTAEQDFQVSVDAFAAYTEYMTSMIAARQAEPTNDLVSVLVHAKVDGQKLADHEIVTEVLLLLIGGDETTRHTLSGGTAQLLREPEQHQRLVADPGLLPGAIEEMLRWTSPVKNMARTVTADIDFHGAQLKTGEKIILLFESANFDEKVFGDPENFRIERQPNQHMAFGFGTHFCLGNQLARLELSMMQERLLRRLPDLRLASDDPLPLRPANFVSGLESMPVVFTPSAPVGT</sequence>
<dbReference type="PANTHER" id="PTHR46696">
    <property type="entry name" value="P450, PUTATIVE (EUROFUNG)-RELATED"/>
    <property type="match status" value="1"/>
</dbReference>
<gene>
    <name evidence="9" type="ORF">A5636_24065</name>
</gene>
<dbReference type="RefSeq" id="WP_065158281.1">
    <property type="nucleotide sequence ID" value="NZ_LZLQ01000058.1"/>
</dbReference>
<dbReference type="InterPro" id="IPR002397">
    <property type="entry name" value="Cyt_P450_B"/>
</dbReference>
<dbReference type="GO" id="GO:0006707">
    <property type="term" value="P:cholesterol catabolic process"/>
    <property type="evidence" value="ECO:0007669"/>
    <property type="project" value="TreeGrafter"/>
</dbReference>
<evidence type="ECO:0000313" key="9">
    <source>
        <dbReference type="EMBL" id="OBK16895.1"/>
    </source>
</evidence>
<evidence type="ECO:0000256" key="3">
    <source>
        <dbReference type="ARBA" id="ARBA00022617"/>
    </source>
</evidence>
<dbReference type="PROSITE" id="PS00086">
    <property type="entry name" value="CYTOCHROME_P450"/>
    <property type="match status" value="1"/>
</dbReference>
<organism evidence="9 10">
    <name type="scientific">Mycobacterium asiaticum</name>
    <dbReference type="NCBI Taxonomy" id="1790"/>
    <lineage>
        <taxon>Bacteria</taxon>
        <taxon>Bacillati</taxon>
        <taxon>Actinomycetota</taxon>
        <taxon>Actinomycetes</taxon>
        <taxon>Mycobacteriales</taxon>
        <taxon>Mycobacteriaceae</taxon>
        <taxon>Mycobacterium</taxon>
    </lineage>
</organism>
<keyword evidence="3 8" id="KW-0349">Heme</keyword>
<evidence type="ECO:0000256" key="5">
    <source>
        <dbReference type="ARBA" id="ARBA00023002"/>
    </source>
</evidence>
<evidence type="ECO:0000256" key="4">
    <source>
        <dbReference type="ARBA" id="ARBA00022723"/>
    </source>
</evidence>
<dbReference type="Gene3D" id="1.10.630.10">
    <property type="entry name" value="Cytochrome P450"/>
    <property type="match status" value="1"/>
</dbReference>
<evidence type="ECO:0000256" key="8">
    <source>
        <dbReference type="RuleBase" id="RU000461"/>
    </source>
</evidence>